<keyword evidence="4 5" id="KW-0460">Magnesium</keyword>
<feature type="binding site" evidence="5">
    <location>
        <position position="97"/>
    </location>
    <ligand>
        <name>Mg(2+)</name>
        <dbReference type="ChEBI" id="CHEBI:18420"/>
        <label>1</label>
        <note>catalytic</note>
    </ligand>
</feature>
<evidence type="ECO:0000256" key="2">
    <source>
        <dbReference type="ARBA" id="ARBA00022723"/>
    </source>
</evidence>
<evidence type="ECO:0000256" key="1">
    <source>
        <dbReference type="ARBA" id="ARBA00009759"/>
    </source>
</evidence>
<keyword evidence="7" id="KW-1185">Reference proteome</keyword>
<dbReference type="AlphaFoldDB" id="A0AAD5U8B3"/>
<dbReference type="Gene3D" id="3.30.540.10">
    <property type="entry name" value="Fructose-1,6-Bisphosphatase, subunit A, domain 1"/>
    <property type="match status" value="1"/>
</dbReference>
<gene>
    <name evidence="6" type="ORF">HK099_000981</name>
</gene>
<sequence length="241" mass="26708">MAFQYEKEKAIAVAIEAGDIIKQAFTSRQLSFAPINFKEDNEADLVTKTDQYVEAFVFTKLRESFPNHNFIGEESEAAKENKSKSVDAPTWVVDPIDGTTNFVHATEYGSDRSTKVLKSKLDTISKVICSPTRGIRSLGSAALQCCFVAKGVFDAYWEAGVHIWDIAAGALIVREAGGVFVGFGNGENNENVVKEKVNYCSRRFLAVRPMKGDDFEKDKAVKLLRPLFEDVPLEMDGPFGF</sequence>
<dbReference type="GO" id="GO:0046854">
    <property type="term" value="P:phosphatidylinositol phosphate biosynthetic process"/>
    <property type="evidence" value="ECO:0007669"/>
    <property type="project" value="InterPro"/>
</dbReference>
<feature type="binding site" evidence="5">
    <location>
        <position position="94"/>
    </location>
    <ligand>
        <name>Mg(2+)</name>
        <dbReference type="ChEBI" id="CHEBI:18420"/>
        <label>1</label>
        <note>catalytic</note>
    </ligand>
</feature>
<feature type="binding site" evidence="5">
    <location>
        <position position="96"/>
    </location>
    <ligand>
        <name>Mg(2+)</name>
        <dbReference type="ChEBI" id="CHEBI:18420"/>
        <label>1</label>
        <note>catalytic</note>
    </ligand>
</feature>
<protein>
    <recommendedName>
        <fullName evidence="8">Inositol-phosphate phosphatase</fullName>
    </recommendedName>
</protein>
<evidence type="ECO:0008006" key="8">
    <source>
        <dbReference type="Google" id="ProtNLM"/>
    </source>
</evidence>
<dbReference type="SUPFAM" id="SSF56655">
    <property type="entry name" value="Carbohydrate phosphatase"/>
    <property type="match status" value="1"/>
</dbReference>
<dbReference type="InterPro" id="IPR020583">
    <property type="entry name" value="Inositol_monoP_metal-BS"/>
</dbReference>
<dbReference type="PANTHER" id="PTHR20854:SF4">
    <property type="entry name" value="INOSITOL-1-MONOPHOSPHATASE-RELATED"/>
    <property type="match status" value="1"/>
</dbReference>
<dbReference type="GO" id="GO:0006020">
    <property type="term" value="P:inositol metabolic process"/>
    <property type="evidence" value="ECO:0007669"/>
    <property type="project" value="TreeGrafter"/>
</dbReference>
<dbReference type="InterPro" id="IPR020550">
    <property type="entry name" value="Inositol_monophosphatase_CS"/>
</dbReference>
<organism evidence="6 7">
    <name type="scientific">Clydaea vesicula</name>
    <dbReference type="NCBI Taxonomy" id="447962"/>
    <lineage>
        <taxon>Eukaryota</taxon>
        <taxon>Fungi</taxon>
        <taxon>Fungi incertae sedis</taxon>
        <taxon>Chytridiomycota</taxon>
        <taxon>Chytridiomycota incertae sedis</taxon>
        <taxon>Chytridiomycetes</taxon>
        <taxon>Lobulomycetales</taxon>
        <taxon>Lobulomycetaceae</taxon>
        <taxon>Clydaea</taxon>
    </lineage>
</organism>
<comment type="similarity">
    <text evidence="1">Belongs to the inositol monophosphatase superfamily.</text>
</comment>
<dbReference type="PROSITE" id="PS00630">
    <property type="entry name" value="IMP_2"/>
    <property type="match status" value="1"/>
</dbReference>
<dbReference type="EMBL" id="JADGJW010000125">
    <property type="protein sequence ID" value="KAJ3223560.1"/>
    <property type="molecule type" value="Genomic_DNA"/>
</dbReference>
<evidence type="ECO:0000313" key="7">
    <source>
        <dbReference type="Proteomes" id="UP001211065"/>
    </source>
</evidence>
<dbReference type="GO" id="GO:0008934">
    <property type="term" value="F:inositol monophosphate 1-phosphatase activity"/>
    <property type="evidence" value="ECO:0007669"/>
    <property type="project" value="TreeGrafter"/>
</dbReference>
<dbReference type="GO" id="GO:0007165">
    <property type="term" value="P:signal transduction"/>
    <property type="evidence" value="ECO:0007669"/>
    <property type="project" value="TreeGrafter"/>
</dbReference>
<comment type="cofactor">
    <cofactor evidence="5">
        <name>Mg(2+)</name>
        <dbReference type="ChEBI" id="CHEBI:18420"/>
    </cofactor>
</comment>
<keyword evidence="2 5" id="KW-0479">Metal-binding</keyword>
<reference evidence="6" key="1">
    <citation type="submission" date="2020-05" db="EMBL/GenBank/DDBJ databases">
        <title>Phylogenomic resolution of chytrid fungi.</title>
        <authorList>
            <person name="Stajich J.E."/>
            <person name="Amses K."/>
            <person name="Simmons R."/>
            <person name="Seto K."/>
            <person name="Myers J."/>
            <person name="Bonds A."/>
            <person name="Quandt C.A."/>
            <person name="Barry K."/>
            <person name="Liu P."/>
            <person name="Grigoriev I."/>
            <person name="Longcore J.E."/>
            <person name="James T.Y."/>
        </authorList>
    </citation>
    <scope>NUCLEOTIDE SEQUENCE</scope>
    <source>
        <strain evidence="6">JEL0476</strain>
    </source>
</reference>
<dbReference type="PROSITE" id="PS00629">
    <property type="entry name" value="IMP_1"/>
    <property type="match status" value="1"/>
</dbReference>
<feature type="binding site" evidence="5">
    <location>
        <position position="73"/>
    </location>
    <ligand>
        <name>Mg(2+)</name>
        <dbReference type="ChEBI" id="CHEBI:18420"/>
        <label>1</label>
        <note>catalytic</note>
    </ligand>
</feature>
<dbReference type="InterPro" id="IPR000760">
    <property type="entry name" value="Inositol_monophosphatase-like"/>
</dbReference>
<dbReference type="GO" id="GO:0046872">
    <property type="term" value="F:metal ion binding"/>
    <property type="evidence" value="ECO:0007669"/>
    <property type="project" value="UniProtKB-KW"/>
</dbReference>
<proteinExistence type="inferred from homology"/>
<dbReference type="PRINTS" id="PR00377">
    <property type="entry name" value="IMPHPHTASES"/>
</dbReference>
<dbReference type="PANTHER" id="PTHR20854">
    <property type="entry name" value="INOSITOL MONOPHOSPHATASE"/>
    <property type="match status" value="1"/>
</dbReference>
<evidence type="ECO:0000256" key="3">
    <source>
        <dbReference type="ARBA" id="ARBA00022801"/>
    </source>
</evidence>
<comment type="caution">
    <text evidence="6">The sequence shown here is derived from an EMBL/GenBank/DDBJ whole genome shotgun (WGS) entry which is preliminary data.</text>
</comment>
<evidence type="ECO:0000256" key="4">
    <source>
        <dbReference type="ARBA" id="ARBA00022842"/>
    </source>
</evidence>
<name>A0AAD5U8B3_9FUNG</name>
<evidence type="ECO:0000256" key="5">
    <source>
        <dbReference type="PIRSR" id="PIRSR600760-2"/>
    </source>
</evidence>
<evidence type="ECO:0000313" key="6">
    <source>
        <dbReference type="EMBL" id="KAJ3223560.1"/>
    </source>
</evidence>
<dbReference type="Proteomes" id="UP001211065">
    <property type="component" value="Unassembled WGS sequence"/>
</dbReference>
<dbReference type="Gene3D" id="3.40.190.80">
    <property type="match status" value="1"/>
</dbReference>
<dbReference type="Pfam" id="PF00459">
    <property type="entry name" value="Inositol_P"/>
    <property type="match status" value="2"/>
</dbReference>
<accession>A0AAD5U8B3</accession>
<keyword evidence="3" id="KW-0378">Hydrolase</keyword>